<keyword evidence="3" id="KW-1185">Reference proteome</keyword>
<proteinExistence type="predicted"/>
<dbReference type="Pfam" id="PF00535">
    <property type="entry name" value="Glycos_transf_2"/>
    <property type="match status" value="1"/>
</dbReference>
<dbReference type="Gene3D" id="3.90.550.10">
    <property type="entry name" value="Spore Coat Polysaccharide Biosynthesis Protein SpsA, Chain A"/>
    <property type="match status" value="1"/>
</dbReference>
<sequence length="318" mass="35680">MLKVSVLLCTHNPKDGYITRTLEALKDQTLPRDQWELMLIDNSSADPLAGRYDLSWHPNGRHLLEKELGLTPARMCGIANASSELLVFVDDDNVLRPDYLAKAVEIAEKHPFLGAWGGNTKGVYEVTPPEWFGKWAEYIGVKKHDRFNWTNVPCNAKCSPIGAGLCVRRAVAVAYAEEQKNSDELKLDRCGDLLLGCGDLDLAYHSVKLDMGYAVTPELELDHLIPAGRLTEEYLERLVDQTMFSGAFLQFKWGQIDKSFSPPGWKSRQLKRWRNRGKSAIDRKLNEAIDRGYARGRLMLGSGMTQQAFLALQAGGKK</sequence>
<dbReference type="InterPro" id="IPR050834">
    <property type="entry name" value="Glycosyltransf_2"/>
</dbReference>
<evidence type="ECO:0000313" key="2">
    <source>
        <dbReference type="EMBL" id="MBK1817126.1"/>
    </source>
</evidence>
<accession>A0A934R6H0</accession>
<dbReference type="PANTHER" id="PTHR43685:SF2">
    <property type="entry name" value="GLYCOSYLTRANSFERASE 2-LIKE DOMAIN-CONTAINING PROTEIN"/>
    <property type="match status" value="1"/>
</dbReference>
<name>A0A934R6H0_9BACT</name>
<reference evidence="2" key="1">
    <citation type="submission" date="2021-01" db="EMBL/GenBank/DDBJ databases">
        <title>Modified the classification status of verrucomicrobia.</title>
        <authorList>
            <person name="Feng X."/>
        </authorList>
    </citation>
    <scope>NUCLEOTIDE SEQUENCE</scope>
    <source>
        <strain evidence="2">JCM 18052</strain>
    </source>
</reference>
<dbReference type="InterPro" id="IPR029044">
    <property type="entry name" value="Nucleotide-diphossugar_trans"/>
</dbReference>
<dbReference type="RefSeq" id="WP_200352080.1">
    <property type="nucleotide sequence ID" value="NZ_BAABHZ010000001.1"/>
</dbReference>
<evidence type="ECO:0000259" key="1">
    <source>
        <dbReference type="Pfam" id="PF00535"/>
    </source>
</evidence>
<organism evidence="2 3">
    <name type="scientific">Luteolibacter yonseiensis</name>
    <dbReference type="NCBI Taxonomy" id="1144680"/>
    <lineage>
        <taxon>Bacteria</taxon>
        <taxon>Pseudomonadati</taxon>
        <taxon>Verrucomicrobiota</taxon>
        <taxon>Verrucomicrobiia</taxon>
        <taxon>Verrucomicrobiales</taxon>
        <taxon>Verrucomicrobiaceae</taxon>
        <taxon>Luteolibacter</taxon>
    </lineage>
</organism>
<dbReference type="InterPro" id="IPR001173">
    <property type="entry name" value="Glyco_trans_2-like"/>
</dbReference>
<dbReference type="EMBL" id="JAENIK010000012">
    <property type="protein sequence ID" value="MBK1817126.1"/>
    <property type="molecule type" value="Genomic_DNA"/>
</dbReference>
<dbReference type="SUPFAM" id="SSF53448">
    <property type="entry name" value="Nucleotide-diphospho-sugar transferases"/>
    <property type="match status" value="1"/>
</dbReference>
<dbReference type="CDD" id="cd00761">
    <property type="entry name" value="Glyco_tranf_GTA_type"/>
    <property type="match status" value="1"/>
</dbReference>
<comment type="caution">
    <text evidence="2">The sequence shown here is derived from an EMBL/GenBank/DDBJ whole genome shotgun (WGS) entry which is preliminary data.</text>
</comment>
<evidence type="ECO:0000313" key="3">
    <source>
        <dbReference type="Proteomes" id="UP000600139"/>
    </source>
</evidence>
<dbReference type="AlphaFoldDB" id="A0A934R6H0"/>
<dbReference type="PANTHER" id="PTHR43685">
    <property type="entry name" value="GLYCOSYLTRANSFERASE"/>
    <property type="match status" value="1"/>
</dbReference>
<feature type="domain" description="Glycosyltransferase 2-like" evidence="1">
    <location>
        <begin position="5"/>
        <end position="148"/>
    </location>
</feature>
<gene>
    <name evidence="2" type="ORF">JIN84_16015</name>
</gene>
<dbReference type="Proteomes" id="UP000600139">
    <property type="component" value="Unassembled WGS sequence"/>
</dbReference>
<protein>
    <submittedName>
        <fullName evidence="2">Glycosyltransferase family 2 protein</fullName>
    </submittedName>
</protein>